<organism evidence="4 5">
    <name type="scientific">Pythium oligandrum</name>
    <name type="common">Mycoparasitic fungus</name>
    <dbReference type="NCBI Taxonomy" id="41045"/>
    <lineage>
        <taxon>Eukaryota</taxon>
        <taxon>Sar</taxon>
        <taxon>Stramenopiles</taxon>
        <taxon>Oomycota</taxon>
        <taxon>Peronosporomycetes</taxon>
        <taxon>Pythiales</taxon>
        <taxon>Pythiaceae</taxon>
        <taxon>Pythium</taxon>
    </lineage>
</organism>
<reference evidence="4" key="1">
    <citation type="submission" date="2019-03" db="EMBL/GenBank/DDBJ databases">
        <title>Long read genome sequence of the mycoparasitic Pythium oligandrum ATCC 38472 isolated from sugarbeet rhizosphere.</title>
        <authorList>
            <person name="Gaulin E."/>
        </authorList>
    </citation>
    <scope>NUCLEOTIDE SEQUENCE</scope>
    <source>
        <strain evidence="4">ATCC 38472_TT</strain>
    </source>
</reference>
<evidence type="ECO:0000313" key="5">
    <source>
        <dbReference type="Proteomes" id="UP000794436"/>
    </source>
</evidence>
<dbReference type="OrthoDB" id="9970435at2759"/>
<feature type="region of interest" description="Disordered" evidence="1">
    <location>
        <begin position="329"/>
        <end position="353"/>
    </location>
</feature>
<dbReference type="SMART" id="SM00233">
    <property type="entry name" value="PH"/>
    <property type="match status" value="1"/>
</dbReference>
<dbReference type="SUPFAM" id="SSF50729">
    <property type="entry name" value="PH domain-like"/>
    <property type="match status" value="1"/>
</dbReference>
<gene>
    <name evidence="4" type="ORF">Poli38472_002784</name>
</gene>
<protein>
    <recommendedName>
        <fullName evidence="3">PH domain-containing protein</fullName>
    </recommendedName>
</protein>
<evidence type="ECO:0000259" key="3">
    <source>
        <dbReference type="PROSITE" id="PS50003"/>
    </source>
</evidence>
<dbReference type="Pfam" id="PF07059">
    <property type="entry name" value="EDR2_C"/>
    <property type="match status" value="1"/>
</dbReference>
<dbReference type="Proteomes" id="UP000794436">
    <property type="component" value="Unassembled WGS sequence"/>
</dbReference>
<feature type="compositionally biased region" description="Basic and acidic residues" evidence="1">
    <location>
        <begin position="329"/>
        <end position="340"/>
    </location>
</feature>
<dbReference type="InterPro" id="IPR001849">
    <property type="entry name" value="PH_domain"/>
</dbReference>
<feature type="transmembrane region" description="Helical" evidence="2">
    <location>
        <begin position="259"/>
        <end position="278"/>
    </location>
</feature>
<keyword evidence="2" id="KW-0472">Membrane</keyword>
<dbReference type="InterPro" id="IPR011993">
    <property type="entry name" value="PH-like_dom_sf"/>
</dbReference>
<dbReference type="EMBL" id="SPLM01000072">
    <property type="protein sequence ID" value="TMW63843.1"/>
    <property type="molecule type" value="Genomic_DNA"/>
</dbReference>
<feature type="domain" description="PH" evidence="3">
    <location>
        <begin position="49"/>
        <end position="162"/>
    </location>
</feature>
<keyword evidence="5" id="KW-1185">Reference proteome</keyword>
<keyword evidence="2" id="KW-0812">Transmembrane</keyword>
<dbReference type="Pfam" id="PF00169">
    <property type="entry name" value="PH"/>
    <property type="match status" value="1"/>
</dbReference>
<feature type="region of interest" description="Disordered" evidence="1">
    <location>
        <begin position="178"/>
        <end position="197"/>
    </location>
</feature>
<evidence type="ECO:0000256" key="2">
    <source>
        <dbReference type="SAM" id="Phobius"/>
    </source>
</evidence>
<dbReference type="PANTHER" id="PTHR31558">
    <property type="entry name" value="CW14 PROTEIN"/>
    <property type="match status" value="1"/>
</dbReference>
<feature type="transmembrane region" description="Helical" evidence="2">
    <location>
        <begin position="233"/>
        <end position="252"/>
    </location>
</feature>
<accession>A0A8K1CJ17</accession>
<dbReference type="AlphaFoldDB" id="A0A8K1CJ17"/>
<name>A0A8K1CJ17_PYTOL</name>
<dbReference type="InterPro" id="IPR009769">
    <property type="entry name" value="EDR2_C"/>
</dbReference>
<sequence>MIQLSPPPSAGSGGTAPAIVAPTTDAPTRVPLTSSSSLSQRSLDSFKRSPIKFGYLFKQSSGKWHRRRWNQRWFVLDYDTGILKYFRHASLPEAVPFRQDAHGVILLKEPGVSLVILGDLPRGVPTPFCFTVSDSSNRSFLICADTNVDFREWTSAISAILSPRKAVETIEPIPTSQDSTRVTVKAASPSSPRPRPPPLVIPEPSVAVVEAKAPVAAPTKAPLRRSFSVDQGLTHKQVVIVFLVLNPFIAIVRYGSRELVVLAMLGFNIVVVWFLWFAQPVATMPLVLQRVTREQSSSSSSGSSSSDDSPATSATNLLLAVTTAPFRRDSPKHSLMRIEKQPSATSTPRPSRIQGLVNGTRVKAGASIQMCAPAPAAIVVGCWTHISGTRYQVRQGPNYRKTKIKAPSDESLLDLVAIDIYRSSRKVDNIASLVDLSGLLRMGASSPLDLFVVNCQVPSYQPSNPLWGEKQGDGEGFNFVTYFAIPPNVREQLNEAEPTHQAVRLLKNFLHDSSTVRDRFKAIGIVVNPEEQKLGRTERHLLETYNGQPILTRPQHRFYRTESYFEVDVDAHEFNYVARRGLVGVSEHFKNMVVDFGFVLEGQDDHELPEQILGGVRLCKIDVSKAQEMS</sequence>
<evidence type="ECO:0000256" key="1">
    <source>
        <dbReference type="SAM" id="MobiDB-lite"/>
    </source>
</evidence>
<dbReference type="PANTHER" id="PTHR31558:SF3">
    <property type="entry name" value="CW14 PROTEIN"/>
    <property type="match status" value="1"/>
</dbReference>
<keyword evidence="2" id="KW-1133">Transmembrane helix</keyword>
<dbReference type="PROSITE" id="PS50003">
    <property type="entry name" value="PH_DOMAIN"/>
    <property type="match status" value="1"/>
</dbReference>
<evidence type="ECO:0000313" key="4">
    <source>
        <dbReference type="EMBL" id="TMW63843.1"/>
    </source>
</evidence>
<comment type="caution">
    <text evidence="4">The sequence shown here is derived from an EMBL/GenBank/DDBJ whole genome shotgun (WGS) entry which is preliminary data.</text>
</comment>
<proteinExistence type="predicted"/>
<dbReference type="Gene3D" id="2.30.29.30">
    <property type="entry name" value="Pleckstrin-homology domain (PH domain)/Phosphotyrosine-binding domain (PTB)"/>
    <property type="match status" value="1"/>
</dbReference>
<feature type="region of interest" description="Disordered" evidence="1">
    <location>
        <begin position="1"/>
        <end position="35"/>
    </location>
</feature>